<dbReference type="RefSeq" id="XP_007375235.1">
    <property type="nucleotide sequence ID" value="XM_007375173.1"/>
</dbReference>
<dbReference type="Pfam" id="PF10256">
    <property type="entry name" value="Erf4"/>
    <property type="match status" value="1"/>
</dbReference>
<dbReference type="GO" id="GO:0005789">
    <property type="term" value="C:endoplasmic reticulum membrane"/>
    <property type="evidence" value="ECO:0007669"/>
    <property type="project" value="UniProtKB-SubCell"/>
</dbReference>
<dbReference type="KEGG" id="spaa:SPAPADRAFT_71503"/>
<dbReference type="PANTHER" id="PTHR13254">
    <property type="entry name" value="GOLGI AUTOANTIGEN, GOLGIN SUBFAMILY A, 7"/>
    <property type="match status" value="1"/>
</dbReference>
<evidence type="ECO:0000256" key="3">
    <source>
        <dbReference type="ARBA" id="ARBA00011396"/>
    </source>
</evidence>
<dbReference type="eggNOG" id="ENOG502S30T">
    <property type="taxonomic scope" value="Eukaryota"/>
</dbReference>
<keyword evidence="5" id="KW-0256">Endoplasmic reticulum</keyword>
<comment type="subunit">
    <text evidence="3">Interacts with ERF2.</text>
</comment>
<feature type="transmembrane region" description="Helical" evidence="8">
    <location>
        <begin position="210"/>
        <end position="231"/>
    </location>
</feature>
<dbReference type="InterPro" id="IPR019383">
    <property type="entry name" value="Golgin_A_7/ERF4"/>
</dbReference>
<organism evidence="11">
    <name type="scientific">Spathaspora passalidarum (strain NRRL Y-27907 / 11-Y1)</name>
    <dbReference type="NCBI Taxonomy" id="619300"/>
    <lineage>
        <taxon>Eukaryota</taxon>
        <taxon>Fungi</taxon>
        <taxon>Dikarya</taxon>
        <taxon>Ascomycota</taxon>
        <taxon>Saccharomycotina</taxon>
        <taxon>Pichiomycetes</taxon>
        <taxon>Debaryomycetaceae</taxon>
        <taxon>Spathaspora</taxon>
    </lineage>
</organism>
<evidence type="ECO:0000313" key="11">
    <source>
        <dbReference type="Proteomes" id="UP000000709"/>
    </source>
</evidence>
<dbReference type="EMBL" id="GL996502">
    <property type="protein sequence ID" value="EGW31959.1"/>
    <property type="molecule type" value="Genomic_DNA"/>
</dbReference>
<comment type="similarity">
    <text evidence="2">Belongs to the ERF4 family.</text>
</comment>
<name>G3ANH0_SPAPN</name>
<evidence type="ECO:0000256" key="5">
    <source>
        <dbReference type="ARBA" id="ARBA00022824"/>
    </source>
</evidence>
<evidence type="ECO:0000256" key="6">
    <source>
        <dbReference type="ARBA" id="ARBA00023136"/>
    </source>
</evidence>
<keyword evidence="11" id="KW-1185">Reference proteome</keyword>
<keyword evidence="6 8" id="KW-0472">Membrane</keyword>
<feature type="region of interest" description="Disordered" evidence="7">
    <location>
        <begin position="1"/>
        <end position="21"/>
    </location>
</feature>
<dbReference type="GO" id="GO:0031211">
    <property type="term" value="C:endoplasmic reticulum palmitoyltransferase complex"/>
    <property type="evidence" value="ECO:0007669"/>
    <property type="project" value="TreeGrafter"/>
</dbReference>
<evidence type="ECO:0000313" key="10">
    <source>
        <dbReference type="EMBL" id="EGW31959.1"/>
    </source>
</evidence>
<feature type="domain" description="Golgin subfamily A member 7/ERF4" evidence="9">
    <location>
        <begin position="65"/>
        <end position="215"/>
    </location>
</feature>
<dbReference type="AlphaFoldDB" id="G3ANH0"/>
<evidence type="ECO:0000259" key="9">
    <source>
        <dbReference type="Pfam" id="PF10256"/>
    </source>
</evidence>
<comment type="subcellular location">
    <subcellularLocation>
        <location evidence="1">Endoplasmic reticulum membrane</location>
        <topology evidence="1">Peripheral membrane protein</topology>
    </subcellularLocation>
</comment>
<dbReference type="FunCoup" id="G3ANH0">
    <property type="interactions" value="43"/>
</dbReference>
<dbReference type="PANTHER" id="PTHR13254:SF0">
    <property type="entry name" value="GOLGIN SUBFAMILY A MEMBER 7_ERF4 DOMAIN-CONTAINING PROTEIN"/>
    <property type="match status" value="1"/>
</dbReference>
<dbReference type="GeneID" id="18875382"/>
<evidence type="ECO:0000256" key="7">
    <source>
        <dbReference type="SAM" id="MobiDB-lite"/>
    </source>
</evidence>
<dbReference type="GO" id="GO:0006612">
    <property type="term" value="P:protein targeting to membrane"/>
    <property type="evidence" value="ECO:0007669"/>
    <property type="project" value="TreeGrafter"/>
</dbReference>
<dbReference type="Proteomes" id="UP000000709">
    <property type="component" value="Unassembled WGS sequence"/>
</dbReference>
<dbReference type="InParanoid" id="G3ANH0"/>
<evidence type="ECO:0000256" key="4">
    <source>
        <dbReference type="ARBA" id="ARBA00018463"/>
    </source>
</evidence>
<protein>
    <recommendedName>
        <fullName evidence="4">Ras modification protein ERF4</fullName>
    </recommendedName>
</protein>
<evidence type="ECO:0000256" key="2">
    <source>
        <dbReference type="ARBA" id="ARBA00007732"/>
    </source>
</evidence>
<accession>G3ANH0</accession>
<dbReference type="STRING" id="619300.G3ANH0"/>
<dbReference type="HOGENOM" id="CLU_087349_0_0_1"/>
<keyword evidence="8" id="KW-0812">Transmembrane</keyword>
<dbReference type="OMA" id="CITHFPN"/>
<sequence length="232" mass="26372">MSTTNDNNSNPKLFSSGPSTSEPNDLSFFNYHEFLVPQSKYSLVINHYPNNYASSNSTTQLNTRIIRIPRCYETTEFSDLIPSFSLYYPGKEPGAITQEHLDVQGTYDGNIFGITSDFRLEINSNELQEIVRQVNQYLYNAFYPYSIPTLFENVLDLITGGMFSQLSNLVGVRSHTKRTLLQLEQYITDVNSKFKEREIDVVIISPRKSGYLSVCIAFCFAKVGILLTYSLA</sequence>
<dbReference type="InterPro" id="IPR051371">
    <property type="entry name" value="Ras_palmitoyltransferase"/>
</dbReference>
<gene>
    <name evidence="10" type="ORF">SPAPADRAFT_71503</name>
</gene>
<evidence type="ECO:0000256" key="1">
    <source>
        <dbReference type="ARBA" id="ARBA00004406"/>
    </source>
</evidence>
<proteinExistence type="inferred from homology"/>
<evidence type="ECO:0000256" key="8">
    <source>
        <dbReference type="SAM" id="Phobius"/>
    </source>
</evidence>
<keyword evidence="8" id="KW-1133">Transmembrane helix</keyword>
<dbReference type="OrthoDB" id="5377273at2759"/>
<reference evidence="10 11" key="1">
    <citation type="journal article" date="2011" name="Proc. Natl. Acad. Sci. U.S.A.">
        <title>Comparative genomics of xylose-fermenting fungi for enhanced biofuel production.</title>
        <authorList>
            <person name="Wohlbach D.J."/>
            <person name="Kuo A."/>
            <person name="Sato T.K."/>
            <person name="Potts K.M."/>
            <person name="Salamov A.A."/>
            <person name="LaButti K.M."/>
            <person name="Sun H."/>
            <person name="Clum A."/>
            <person name="Pangilinan J.L."/>
            <person name="Lindquist E.A."/>
            <person name="Lucas S."/>
            <person name="Lapidus A."/>
            <person name="Jin M."/>
            <person name="Gunawan C."/>
            <person name="Balan V."/>
            <person name="Dale B.E."/>
            <person name="Jeffries T.W."/>
            <person name="Zinkel R."/>
            <person name="Barry K.W."/>
            <person name="Grigoriev I.V."/>
            <person name="Gasch A.P."/>
        </authorList>
    </citation>
    <scope>NUCLEOTIDE SEQUENCE [LARGE SCALE GENOMIC DNA]</scope>
    <source>
        <strain evidence="11">NRRL Y-27907 / 11-Y1</strain>
    </source>
</reference>